<feature type="compositionally biased region" description="Pro residues" evidence="1">
    <location>
        <begin position="183"/>
        <end position="193"/>
    </location>
</feature>
<reference evidence="3" key="1">
    <citation type="journal article" date="2023" name="BMC Genomics">
        <title>Chromosome-level genome assemblies of Cutaneotrichosporon spp. (Trichosporonales, Basidiomycota) reveal imbalanced evolution between nucleotide sequences and chromosome synteny.</title>
        <authorList>
            <person name="Kobayashi Y."/>
            <person name="Kayamori A."/>
            <person name="Aoki K."/>
            <person name="Shiwa Y."/>
            <person name="Matsutani M."/>
            <person name="Fujita N."/>
            <person name="Sugita T."/>
            <person name="Iwasaki W."/>
            <person name="Tanaka N."/>
            <person name="Takashima M."/>
        </authorList>
    </citation>
    <scope>NUCLEOTIDE SEQUENCE</scope>
    <source>
        <strain evidence="3">HIS016</strain>
    </source>
</reference>
<proteinExistence type="predicted"/>
<feature type="compositionally biased region" description="Low complexity" evidence="1">
    <location>
        <begin position="19"/>
        <end position="33"/>
    </location>
</feature>
<gene>
    <name evidence="3" type="ORF">CspeluHIS016_0501090</name>
</gene>
<evidence type="ECO:0000256" key="2">
    <source>
        <dbReference type="SAM" id="SignalP"/>
    </source>
</evidence>
<reference evidence="3" key="2">
    <citation type="submission" date="2023-06" db="EMBL/GenBank/DDBJ databases">
        <authorList>
            <person name="Kobayashi Y."/>
            <person name="Kayamori A."/>
            <person name="Aoki K."/>
            <person name="Shiwa Y."/>
            <person name="Fujita N."/>
            <person name="Sugita T."/>
            <person name="Iwasaki W."/>
            <person name="Tanaka N."/>
            <person name="Takashima M."/>
        </authorList>
    </citation>
    <scope>NUCLEOTIDE SEQUENCE</scope>
    <source>
        <strain evidence="3">HIS016</strain>
    </source>
</reference>
<feature type="region of interest" description="Disordered" evidence="1">
    <location>
        <begin position="19"/>
        <end position="47"/>
    </location>
</feature>
<organism evidence="3 4">
    <name type="scientific">Cutaneotrichosporon spelunceum</name>
    <dbReference type="NCBI Taxonomy" id="1672016"/>
    <lineage>
        <taxon>Eukaryota</taxon>
        <taxon>Fungi</taxon>
        <taxon>Dikarya</taxon>
        <taxon>Basidiomycota</taxon>
        <taxon>Agaricomycotina</taxon>
        <taxon>Tremellomycetes</taxon>
        <taxon>Trichosporonales</taxon>
        <taxon>Trichosporonaceae</taxon>
        <taxon>Cutaneotrichosporon</taxon>
    </lineage>
</organism>
<accession>A0AAD3TX65</accession>
<feature type="chain" id="PRO_5041971754" description="Ser-Thr-rich glycosyl-phosphatidyl-inositol-anchored membrane family-domain-containing protein" evidence="2">
    <location>
        <begin position="18"/>
        <end position="231"/>
    </location>
</feature>
<feature type="region of interest" description="Disordered" evidence="1">
    <location>
        <begin position="157"/>
        <end position="193"/>
    </location>
</feature>
<evidence type="ECO:0000313" key="4">
    <source>
        <dbReference type="Proteomes" id="UP001222932"/>
    </source>
</evidence>
<protein>
    <recommendedName>
        <fullName evidence="5">Ser-Thr-rich glycosyl-phosphatidyl-inositol-anchored membrane family-domain-containing protein</fullName>
    </recommendedName>
</protein>
<keyword evidence="2" id="KW-0732">Signal</keyword>
<dbReference type="EMBL" id="BTCM01000005">
    <property type="protein sequence ID" value="GMK58077.1"/>
    <property type="molecule type" value="Genomic_DNA"/>
</dbReference>
<evidence type="ECO:0008006" key="5">
    <source>
        <dbReference type="Google" id="ProtNLM"/>
    </source>
</evidence>
<comment type="caution">
    <text evidence="3">The sequence shown here is derived from an EMBL/GenBank/DDBJ whole genome shotgun (WGS) entry which is preliminary data.</text>
</comment>
<dbReference type="AlphaFoldDB" id="A0AAD3TX65"/>
<feature type="compositionally biased region" description="Low complexity" evidence="1">
    <location>
        <begin position="164"/>
        <end position="174"/>
    </location>
</feature>
<sequence length="231" mass="23743">MLLIPLIPLAFLALTAGQDTTSTDPTTSDVAPTEASSNDGFTAPPVQDPNLPWNVTYFIAPTRNNYWVNDAVNSAKWTPVNVPSNLMLSNSNARIAGQRVVLAQNIASGTGTWTGMVTGYNPGNNYMLQLTAAGNPDQKFAQSQGFWIKPNGTAMAQQVTGSTPLGSGPAPGSIAPGGLGTPSNPPALPDAAPAPVPNYVPGSTSGASNSVASVVYVARSFVVAAGLAFWL</sequence>
<feature type="signal peptide" evidence="2">
    <location>
        <begin position="1"/>
        <end position="17"/>
    </location>
</feature>
<evidence type="ECO:0000256" key="1">
    <source>
        <dbReference type="SAM" id="MobiDB-lite"/>
    </source>
</evidence>
<keyword evidence="4" id="KW-1185">Reference proteome</keyword>
<dbReference type="Proteomes" id="UP001222932">
    <property type="component" value="Unassembled WGS sequence"/>
</dbReference>
<name>A0AAD3TX65_9TREE</name>
<evidence type="ECO:0000313" key="3">
    <source>
        <dbReference type="EMBL" id="GMK58077.1"/>
    </source>
</evidence>